<dbReference type="PANTHER" id="PTHR42718">
    <property type="entry name" value="MAJOR FACILITATOR SUPERFAMILY MULTIDRUG TRANSPORTER MFSC"/>
    <property type="match status" value="1"/>
</dbReference>
<keyword evidence="2" id="KW-0813">Transport</keyword>
<dbReference type="Proteomes" id="UP000009325">
    <property type="component" value="Unassembled WGS sequence"/>
</dbReference>
<evidence type="ECO:0000256" key="6">
    <source>
        <dbReference type="SAM" id="Phobius"/>
    </source>
</evidence>
<feature type="transmembrane region" description="Helical" evidence="6">
    <location>
        <begin position="51"/>
        <end position="70"/>
    </location>
</feature>
<dbReference type="InterPro" id="IPR011701">
    <property type="entry name" value="MFS"/>
</dbReference>
<proteinExistence type="predicted"/>
<feature type="transmembrane region" description="Helical" evidence="6">
    <location>
        <begin position="21"/>
        <end position="39"/>
    </location>
</feature>
<sequence>MIFCLIAVRFMGDNHPKWESFNLPEYLAIVVGLIALTLAVNNLSKGFANPIVWGGLLITIAAFWAFFTMAKQEGKAHIINTTVFKNTSFNLGLAIYTCLQFIQISLTFVIPNLAQLGLKTSALTSGMLLLLGSLLSAFFGPVMGRLLDSQGFKKLFIIGSLLGIAGIGLFIIFAQKLSTVTIIIFHVMFMTGFSMMYNNSMTIGLQQLEVMHIADGNALFNMLQQYSGSIGTAAMSVIIAIAGSSYQGASQQTIMGSKAAFIVLFLFTLIIGACVLSLIKRDKQGLIKN</sequence>
<keyword evidence="5 6" id="KW-0472">Membrane</keyword>
<dbReference type="GO" id="GO:0022857">
    <property type="term" value="F:transmembrane transporter activity"/>
    <property type="evidence" value="ECO:0007669"/>
    <property type="project" value="InterPro"/>
</dbReference>
<evidence type="ECO:0000256" key="3">
    <source>
        <dbReference type="ARBA" id="ARBA00022692"/>
    </source>
</evidence>
<dbReference type="PANTHER" id="PTHR42718:SF9">
    <property type="entry name" value="MAJOR FACILITATOR SUPERFAMILY MULTIDRUG TRANSPORTER MFSC"/>
    <property type="match status" value="1"/>
</dbReference>
<feature type="transmembrane region" description="Helical" evidence="6">
    <location>
        <begin position="259"/>
        <end position="279"/>
    </location>
</feature>
<gene>
    <name evidence="7" type="ORF">BN146_00895</name>
</gene>
<name>K0NPQ9_9LACO</name>
<comment type="subcellular location">
    <subcellularLocation>
        <location evidence="1">Cell membrane</location>
        <topology evidence="1">Multi-pass membrane protein</topology>
    </subcellularLocation>
</comment>
<feature type="transmembrane region" description="Helical" evidence="6">
    <location>
        <begin position="180"/>
        <end position="197"/>
    </location>
</feature>
<dbReference type="Pfam" id="PF07690">
    <property type="entry name" value="MFS_1"/>
    <property type="match status" value="1"/>
</dbReference>
<dbReference type="EMBL" id="CALZ01000015">
    <property type="protein sequence ID" value="CCK82843.1"/>
    <property type="molecule type" value="Genomic_DNA"/>
</dbReference>
<feature type="transmembrane region" description="Helical" evidence="6">
    <location>
        <begin position="226"/>
        <end position="247"/>
    </location>
</feature>
<keyword evidence="3 6" id="KW-0812">Transmembrane</keyword>
<evidence type="ECO:0000256" key="4">
    <source>
        <dbReference type="ARBA" id="ARBA00022989"/>
    </source>
</evidence>
<feature type="transmembrane region" description="Helical" evidence="6">
    <location>
        <begin position="122"/>
        <end position="143"/>
    </location>
</feature>
<organism evidence="7 8">
    <name type="scientific">Lactobacillus equicursoris 66c</name>
    <dbReference type="NCBI Taxonomy" id="872326"/>
    <lineage>
        <taxon>Bacteria</taxon>
        <taxon>Bacillati</taxon>
        <taxon>Bacillota</taxon>
        <taxon>Bacilli</taxon>
        <taxon>Lactobacillales</taxon>
        <taxon>Lactobacillaceae</taxon>
        <taxon>Lactobacillus</taxon>
    </lineage>
</organism>
<dbReference type="GO" id="GO:0005886">
    <property type="term" value="C:plasma membrane"/>
    <property type="evidence" value="ECO:0007669"/>
    <property type="project" value="UniProtKB-SubCell"/>
</dbReference>
<keyword evidence="4 6" id="KW-1133">Transmembrane helix</keyword>
<protein>
    <submittedName>
        <fullName evidence="7">Uncharacterized protein</fullName>
    </submittedName>
</protein>
<dbReference type="SUPFAM" id="SSF103473">
    <property type="entry name" value="MFS general substrate transporter"/>
    <property type="match status" value="1"/>
</dbReference>
<evidence type="ECO:0000313" key="8">
    <source>
        <dbReference type="Proteomes" id="UP000009325"/>
    </source>
</evidence>
<feature type="transmembrane region" description="Helical" evidence="6">
    <location>
        <begin position="155"/>
        <end position="174"/>
    </location>
</feature>
<evidence type="ECO:0000313" key="7">
    <source>
        <dbReference type="EMBL" id="CCK82843.1"/>
    </source>
</evidence>
<accession>K0NPQ9</accession>
<feature type="transmembrane region" description="Helical" evidence="6">
    <location>
        <begin position="91"/>
        <end position="110"/>
    </location>
</feature>
<dbReference type="Gene3D" id="1.20.1250.20">
    <property type="entry name" value="MFS general substrate transporter like domains"/>
    <property type="match status" value="1"/>
</dbReference>
<comment type="caution">
    <text evidence="7">The sequence shown here is derived from an EMBL/GenBank/DDBJ whole genome shotgun (WGS) entry which is preliminary data.</text>
</comment>
<evidence type="ECO:0000256" key="1">
    <source>
        <dbReference type="ARBA" id="ARBA00004651"/>
    </source>
</evidence>
<reference evidence="7 8" key="1">
    <citation type="submission" date="2012-08" db="EMBL/GenBank/DDBJ databases">
        <title>Draft Genome Sequences of Lactobacillus equicursoris CIP 110162T, isolated from thoroughbred racehorse feces and Lactobacillus sp. CRBIP 24.137 isolated from urine of human.</title>
        <authorList>
            <person name="Cousin S."/>
            <person name="Loux V."/>
            <person name="Ma L."/>
            <person name="Creno S."/>
            <person name="Clermont D."/>
            <person name="Bizet C."/>
            <person name="Bouchier C."/>
        </authorList>
    </citation>
    <scope>NUCLEOTIDE SEQUENCE [LARGE SCALE GENOMIC DNA]</scope>
    <source>
        <strain evidence="7 8">66c</strain>
    </source>
</reference>
<evidence type="ECO:0000256" key="2">
    <source>
        <dbReference type="ARBA" id="ARBA00022448"/>
    </source>
</evidence>
<evidence type="ECO:0000256" key="5">
    <source>
        <dbReference type="ARBA" id="ARBA00023136"/>
    </source>
</evidence>
<dbReference type="InterPro" id="IPR036259">
    <property type="entry name" value="MFS_trans_sf"/>
</dbReference>
<dbReference type="AlphaFoldDB" id="K0NPQ9"/>